<protein>
    <recommendedName>
        <fullName evidence="7">Pseudouridine synthase</fullName>
        <ecNumber evidence="7">5.4.99.-</ecNumber>
    </recommendedName>
</protein>
<dbReference type="SUPFAM" id="SSF55174">
    <property type="entry name" value="Alpha-L RNA-binding motif"/>
    <property type="match status" value="1"/>
</dbReference>
<evidence type="ECO:0000256" key="7">
    <source>
        <dbReference type="RuleBase" id="RU003887"/>
    </source>
</evidence>
<dbReference type="KEGG" id="ptes:JQU52_12815"/>
<evidence type="ECO:0000256" key="2">
    <source>
        <dbReference type="ARBA" id="ARBA00022884"/>
    </source>
</evidence>
<comment type="similarity">
    <text evidence="1 7">Belongs to the pseudouridine synthase RsuA family.</text>
</comment>
<dbReference type="InterPro" id="IPR020103">
    <property type="entry name" value="PsdUridine_synth_cat_dom_sf"/>
</dbReference>
<dbReference type="CDD" id="cd02553">
    <property type="entry name" value="PseudoU_synth_RsuA"/>
    <property type="match status" value="1"/>
</dbReference>
<evidence type="ECO:0000256" key="1">
    <source>
        <dbReference type="ARBA" id="ARBA00008348"/>
    </source>
</evidence>
<dbReference type="InterPro" id="IPR000748">
    <property type="entry name" value="PsdUridine_synth_RsuA/RluB/E/F"/>
</dbReference>
<dbReference type="Gene3D" id="3.30.70.580">
    <property type="entry name" value="Pseudouridine synthase I, catalytic domain, N-terminal subdomain"/>
    <property type="match status" value="1"/>
</dbReference>
<dbReference type="InterPro" id="IPR006145">
    <property type="entry name" value="PsdUridine_synth_RsuA/RluA"/>
</dbReference>
<evidence type="ECO:0000313" key="9">
    <source>
        <dbReference type="EMBL" id="QRQ81564.1"/>
    </source>
</evidence>
<dbReference type="NCBIfam" id="TIGR00093">
    <property type="entry name" value="pseudouridine synthase"/>
    <property type="match status" value="1"/>
</dbReference>
<keyword evidence="10" id="KW-1185">Reference proteome</keyword>
<evidence type="ECO:0000313" key="10">
    <source>
        <dbReference type="Proteomes" id="UP000653156"/>
    </source>
</evidence>
<dbReference type="Gene3D" id="3.30.70.1560">
    <property type="entry name" value="Alpha-L RNA-binding motif"/>
    <property type="match status" value="1"/>
</dbReference>
<evidence type="ECO:0000256" key="4">
    <source>
        <dbReference type="ARBA" id="ARBA00036749"/>
    </source>
</evidence>
<dbReference type="Gene3D" id="3.10.290.10">
    <property type="entry name" value="RNA-binding S4 domain"/>
    <property type="match status" value="1"/>
</dbReference>
<sequence length="234" mass="26130">MQLLKYLQAQGLGSRKQCQWLIEHNCVAINGQLHKQVKAEIDLTAVATLHIDGEPVVAVPLPYFYILLHKPVDYETSHKPKSYPSVFSLFPDHMRNIAMQAIGRLDADTTGVLLITNDGQFNHRMTSPKHKVAKLYQVGLKHAADADLCTQLCNGVLLHDDNETVHAAAAELADHHTLLLTITEGKYHQVKRMVAAAGNRVESLHRLRFGTWECADLAPGQWHFIQPDHTTATP</sequence>
<dbReference type="PROSITE" id="PS01149">
    <property type="entry name" value="PSI_RSU"/>
    <property type="match status" value="1"/>
</dbReference>
<feature type="domain" description="Pseudouridine synthase RsuA/RluA-like" evidence="8">
    <location>
        <begin position="65"/>
        <end position="196"/>
    </location>
</feature>
<dbReference type="GO" id="GO:0003723">
    <property type="term" value="F:RNA binding"/>
    <property type="evidence" value="ECO:0007669"/>
    <property type="project" value="UniProtKB-KW"/>
</dbReference>
<gene>
    <name evidence="9" type="ORF">JQU52_12815</name>
</gene>
<dbReference type="PROSITE" id="PS50889">
    <property type="entry name" value="S4"/>
    <property type="match status" value="1"/>
</dbReference>
<evidence type="ECO:0000256" key="3">
    <source>
        <dbReference type="ARBA" id="ARBA00023235"/>
    </source>
</evidence>
<dbReference type="PANTHER" id="PTHR47683:SF4">
    <property type="entry name" value="PSEUDOURIDINE SYNTHASE"/>
    <property type="match status" value="1"/>
</dbReference>
<evidence type="ECO:0000256" key="6">
    <source>
        <dbReference type="PROSITE-ProRule" id="PRU00182"/>
    </source>
</evidence>
<accession>A0A892ZJ45</accession>
<dbReference type="EMBL" id="CP069798">
    <property type="protein sequence ID" value="QRQ81564.1"/>
    <property type="molecule type" value="Genomic_DNA"/>
</dbReference>
<keyword evidence="3 7" id="KW-0413">Isomerase</keyword>
<dbReference type="SUPFAM" id="SSF55120">
    <property type="entry name" value="Pseudouridine synthase"/>
    <property type="match status" value="1"/>
</dbReference>
<name>A0A892ZJ45_9NEIS</name>
<dbReference type="InterPro" id="IPR020094">
    <property type="entry name" value="TruA/RsuA/RluB/E/F_N"/>
</dbReference>
<organism evidence="9 10">
    <name type="scientific">Paralysiella testudinis</name>
    <dbReference type="NCBI Taxonomy" id="2809020"/>
    <lineage>
        <taxon>Bacteria</taxon>
        <taxon>Pseudomonadati</taxon>
        <taxon>Pseudomonadota</taxon>
        <taxon>Betaproteobacteria</taxon>
        <taxon>Neisseriales</taxon>
        <taxon>Neisseriaceae</taxon>
        <taxon>Paralysiella</taxon>
    </lineage>
</organism>
<comment type="catalytic activity">
    <reaction evidence="4">
        <text>uridine(516) in 16S rRNA = pseudouridine(516) in 16S rRNA</text>
        <dbReference type="Rhea" id="RHEA:38867"/>
        <dbReference type="Rhea" id="RHEA-COMP:10089"/>
        <dbReference type="Rhea" id="RHEA-COMP:10090"/>
        <dbReference type="ChEBI" id="CHEBI:65314"/>
        <dbReference type="ChEBI" id="CHEBI:65315"/>
        <dbReference type="EC" id="5.4.99.19"/>
    </reaction>
</comment>
<evidence type="ECO:0000259" key="8">
    <source>
        <dbReference type="Pfam" id="PF00849"/>
    </source>
</evidence>
<dbReference type="EC" id="5.4.99.-" evidence="7"/>
<reference evidence="9" key="1">
    <citation type="submission" date="2021-02" db="EMBL/GenBank/DDBJ databases">
        <title>Neisseriaceae sp. 26B isolated from the cloaca of a Common Toad-headed Turtle (Mesoclemmys nasuta).</title>
        <authorList>
            <person name="Spergser J."/>
            <person name="Busse H.-J."/>
        </authorList>
    </citation>
    <scope>NUCLEOTIDE SEQUENCE</scope>
    <source>
        <strain evidence="9">26B</strain>
    </source>
</reference>
<keyword evidence="2 6" id="KW-0694">RNA-binding</keyword>
<dbReference type="AlphaFoldDB" id="A0A892ZJ45"/>
<dbReference type="RefSeq" id="WP_230338858.1">
    <property type="nucleotide sequence ID" value="NZ_CP069798.1"/>
</dbReference>
<dbReference type="PANTHER" id="PTHR47683">
    <property type="entry name" value="PSEUDOURIDINE SYNTHASE FAMILY PROTEIN-RELATED"/>
    <property type="match status" value="1"/>
</dbReference>
<proteinExistence type="inferred from homology"/>
<dbReference type="InterPro" id="IPR050343">
    <property type="entry name" value="RsuA_PseudoU_synthase"/>
</dbReference>
<dbReference type="Pfam" id="PF00849">
    <property type="entry name" value="PseudoU_synth_2"/>
    <property type="match status" value="1"/>
</dbReference>
<dbReference type="GO" id="GO:0160136">
    <property type="term" value="F:16S rRNA pseudouridine(516) synthase activity"/>
    <property type="evidence" value="ECO:0007669"/>
    <property type="project" value="UniProtKB-EC"/>
</dbReference>
<dbReference type="Proteomes" id="UP000653156">
    <property type="component" value="Chromosome"/>
</dbReference>
<dbReference type="InterPro" id="IPR018496">
    <property type="entry name" value="PsdUridine_synth_RsuA/RluB_CS"/>
</dbReference>
<dbReference type="GO" id="GO:0001522">
    <property type="term" value="P:pseudouridine synthesis"/>
    <property type="evidence" value="ECO:0007669"/>
    <property type="project" value="InterPro"/>
</dbReference>
<evidence type="ECO:0000256" key="5">
    <source>
        <dbReference type="ARBA" id="ARBA00037590"/>
    </source>
</evidence>
<dbReference type="GO" id="GO:0006364">
    <property type="term" value="P:rRNA processing"/>
    <property type="evidence" value="ECO:0007669"/>
    <property type="project" value="UniProtKB-ARBA"/>
</dbReference>
<dbReference type="InterPro" id="IPR036986">
    <property type="entry name" value="S4_RNA-bd_sf"/>
</dbReference>
<comment type="function">
    <text evidence="5">Responsible for synthesis of pseudouridine from uracil-516 in 16S ribosomal RNA.</text>
</comment>
<dbReference type="InterPro" id="IPR042092">
    <property type="entry name" value="PsdUridine_s_RsuA/RluB/E/F_cat"/>
</dbReference>